<organism evidence="10 11">
    <name type="scientific">Capnocytophaga sputigena</name>
    <dbReference type="NCBI Taxonomy" id="1019"/>
    <lineage>
        <taxon>Bacteria</taxon>
        <taxon>Pseudomonadati</taxon>
        <taxon>Bacteroidota</taxon>
        <taxon>Flavobacteriia</taxon>
        <taxon>Flavobacteriales</taxon>
        <taxon>Flavobacteriaceae</taxon>
        <taxon>Capnocytophaga</taxon>
    </lineage>
</organism>
<evidence type="ECO:0000256" key="8">
    <source>
        <dbReference type="NCBIfam" id="TIGR00669"/>
    </source>
</evidence>
<gene>
    <name evidence="7 10" type="primary">asnA</name>
    <name evidence="10" type="ORF">NCTC11653_02791</name>
</gene>
<dbReference type="PANTHER" id="PTHR30073:SF5">
    <property type="entry name" value="ASPARTATE--AMMONIA LIGASE"/>
    <property type="match status" value="1"/>
</dbReference>
<sequence>MVSFHCQFTKSENQLIMIIIPKNYSSPYGIMDTERAIKLIKDTFEKALAEALHLTRISAPLFVKRNTGLNDDLNGVERPVSFEMKDAEGQTIEIIHSLAKWKRLALKRYSIALHEGIYTDMNAIRRDETLDNTHSIYVDQWDWEKVIAPSDRSLEYLQQTVNQLYNAFLETEAALVAHYPKCKAFLPKEITFISSQELEDRYPTLSPQKREEVFAKEKGAIFITQIGKTLRSGKKHDNRAPDYDDWELNGDLIIWNPVLNSALELSSMGIRVDEKSLAHQLQLANAEHRKTLDYHQMLLKGELPLTIGGGIGQSRICMLLMQKAHIGEVQASIWTDDMLQLCEENGIQLL</sequence>
<dbReference type="EMBL" id="UAVP01000011">
    <property type="protein sequence ID" value="SQA76872.1"/>
    <property type="molecule type" value="Genomic_DNA"/>
</dbReference>
<feature type="domain" description="Aminoacyl-transfer RNA synthetases class-II family profile" evidence="9">
    <location>
        <begin position="40"/>
        <end position="343"/>
    </location>
</feature>
<dbReference type="PROSITE" id="PS50862">
    <property type="entry name" value="AA_TRNA_LIGASE_II"/>
    <property type="match status" value="1"/>
</dbReference>
<protein>
    <recommendedName>
        <fullName evidence="7 8">Aspartate--ammonia ligase</fullName>
        <ecNumber evidence="7 8">6.3.1.1</ecNumber>
    </recommendedName>
    <alternativeName>
        <fullName evidence="7">Asparagine synthetase A</fullName>
    </alternativeName>
</protein>
<dbReference type="NCBIfam" id="TIGR00669">
    <property type="entry name" value="asnA"/>
    <property type="match status" value="1"/>
</dbReference>
<dbReference type="GO" id="GO:0070981">
    <property type="term" value="P:L-asparagine biosynthetic process"/>
    <property type="evidence" value="ECO:0007669"/>
    <property type="project" value="UniProtKB-UniRule"/>
</dbReference>
<comment type="catalytic activity">
    <reaction evidence="7">
        <text>L-aspartate + NH4(+) + ATP = L-asparagine + AMP + diphosphate + H(+)</text>
        <dbReference type="Rhea" id="RHEA:11372"/>
        <dbReference type="ChEBI" id="CHEBI:15378"/>
        <dbReference type="ChEBI" id="CHEBI:28938"/>
        <dbReference type="ChEBI" id="CHEBI:29991"/>
        <dbReference type="ChEBI" id="CHEBI:30616"/>
        <dbReference type="ChEBI" id="CHEBI:33019"/>
        <dbReference type="ChEBI" id="CHEBI:58048"/>
        <dbReference type="ChEBI" id="CHEBI:456215"/>
        <dbReference type="EC" id="6.3.1.1"/>
    </reaction>
</comment>
<keyword evidence="4 7" id="KW-0547">Nucleotide-binding</keyword>
<dbReference type="PANTHER" id="PTHR30073">
    <property type="entry name" value="ASPARTATE--AMMONIA LIGASE"/>
    <property type="match status" value="1"/>
</dbReference>
<dbReference type="Gene3D" id="3.30.930.10">
    <property type="entry name" value="Bira Bifunctional Protein, Domain 2"/>
    <property type="match status" value="1"/>
</dbReference>
<reference evidence="10 11" key="1">
    <citation type="submission" date="2018-06" db="EMBL/GenBank/DDBJ databases">
        <authorList>
            <consortium name="Pathogen Informatics"/>
            <person name="Doyle S."/>
        </authorList>
    </citation>
    <scope>NUCLEOTIDE SEQUENCE [LARGE SCALE GENOMIC DNA]</scope>
    <source>
        <strain evidence="10 11">NCTC11653</strain>
    </source>
</reference>
<dbReference type="GO" id="GO:0004071">
    <property type="term" value="F:aspartate-ammonia ligase activity"/>
    <property type="evidence" value="ECO:0007669"/>
    <property type="project" value="UniProtKB-UniRule"/>
</dbReference>
<keyword evidence="2 7" id="KW-0436">Ligase</keyword>
<proteinExistence type="inferred from homology"/>
<dbReference type="AlphaFoldDB" id="A0AAX2IEF7"/>
<evidence type="ECO:0000256" key="1">
    <source>
        <dbReference type="ARBA" id="ARBA00022490"/>
    </source>
</evidence>
<evidence type="ECO:0000313" key="11">
    <source>
        <dbReference type="Proteomes" id="UP000249902"/>
    </source>
</evidence>
<evidence type="ECO:0000256" key="7">
    <source>
        <dbReference type="HAMAP-Rule" id="MF_00555"/>
    </source>
</evidence>
<dbReference type="InterPro" id="IPR006195">
    <property type="entry name" value="aa-tRNA-synth_II"/>
</dbReference>
<dbReference type="Pfam" id="PF03590">
    <property type="entry name" value="AsnA"/>
    <property type="match status" value="1"/>
</dbReference>
<keyword evidence="1 7" id="KW-0963">Cytoplasm</keyword>
<comment type="caution">
    <text evidence="10">The sequence shown here is derived from an EMBL/GenBank/DDBJ whole genome shotgun (WGS) entry which is preliminary data.</text>
</comment>
<dbReference type="GO" id="GO:0005524">
    <property type="term" value="F:ATP binding"/>
    <property type="evidence" value="ECO:0007669"/>
    <property type="project" value="UniProtKB-UniRule"/>
</dbReference>
<evidence type="ECO:0000259" key="9">
    <source>
        <dbReference type="PROSITE" id="PS50862"/>
    </source>
</evidence>
<dbReference type="Proteomes" id="UP000249902">
    <property type="component" value="Unassembled WGS sequence"/>
</dbReference>
<evidence type="ECO:0000256" key="6">
    <source>
        <dbReference type="ARBA" id="ARBA00022888"/>
    </source>
</evidence>
<dbReference type="GO" id="GO:0005829">
    <property type="term" value="C:cytosol"/>
    <property type="evidence" value="ECO:0007669"/>
    <property type="project" value="TreeGrafter"/>
</dbReference>
<evidence type="ECO:0000256" key="2">
    <source>
        <dbReference type="ARBA" id="ARBA00022598"/>
    </source>
</evidence>
<dbReference type="SUPFAM" id="SSF55681">
    <property type="entry name" value="Class II aaRS and biotin synthetases"/>
    <property type="match status" value="1"/>
</dbReference>
<evidence type="ECO:0000256" key="4">
    <source>
        <dbReference type="ARBA" id="ARBA00022741"/>
    </source>
</evidence>
<comment type="similarity">
    <text evidence="7">Belongs to the class-II aminoacyl-tRNA synthetase family. AsnA subfamily.</text>
</comment>
<comment type="subcellular location">
    <subcellularLocation>
        <location evidence="7">Cytoplasm</location>
    </subcellularLocation>
</comment>
<dbReference type="HAMAP" id="MF_00555">
    <property type="entry name" value="AsnA"/>
    <property type="match status" value="1"/>
</dbReference>
<evidence type="ECO:0000256" key="5">
    <source>
        <dbReference type="ARBA" id="ARBA00022840"/>
    </source>
</evidence>
<comment type="pathway">
    <text evidence="7">Amino-acid biosynthesis; L-asparagine biosynthesis; L-asparagine from L-aspartate (ammonia route): step 1/1.</text>
</comment>
<evidence type="ECO:0000313" key="10">
    <source>
        <dbReference type="EMBL" id="SQA76872.1"/>
    </source>
</evidence>
<name>A0AAX2IEF7_CAPSP</name>
<dbReference type="InterPro" id="IPR045864">
    <property type="entry name" value="aa-tRNA-synth_II/BPL/LPL"/>
</dbReference>
<dbReference type="PIRSF" id="PIRSF001555">
    <property type="entry name" value="Asp_ammon_ligase"/>
    <property type="match status" value="1"/>
</dbReference>
<dbReference type="EC" id="6.3.1.1" evidence="7 8"/>
<keyword evidence="5 7" id="KW-0067">ATP-binding</keyword>
<keyword evidence="6 7" id="KW-0061">Asparagine biosynthesis</keyword>
<accession>A0AAX2IEF7</accession>
<dbReference type="InterPro" id="IPR004618">
    <property type="entry name" value="AsnA"/>
</dbReference>
<keyword evidence="3 7" id="KW-0028">Amino-acid biosynthesis</keyword>
<evidence type="ECO:0000256" key="3">
    <source>
        <dbReference type="ARBA" id="ARBA00022605"/>
    </source>
</evidence>